<dbReference type="AlphaFoldDB" id="A0A2H1FH60"/>
<evidence type="ECO:0000256" key="2">
    <source>
        <dbReference type="ARBA" id="ARBA00022490"/>
    </source>
</evidence>
<evidence type="ECO:0000256" key="3">
    <source>
        <dbReference type="ARBA" id="ARBA00022603"/>
    </source>
</evidence>
<protein>
    <submittedName>
        <fullName evidence="7">Putative RNA methylase</fullName>
    </submittedName>
</protein>
<comment type="subcellular location">
    <subcellularLocation>
        <location evidence="1">Cytoplasm</location>
    </subcellularLocation>
</comment>
<dbReference type="SUPFAM" id="SSF53335">
    <property type="entry name" value="S-adenosyl-L-methionine-dependent methyltransferases"/>
    <property type="match status" value="1"/>
</dbReference>
<dbReference type="InterPro" id="IPR053943">
    <property type="entry name" value="RlmKL-like_Mtase_CS"/>
</dbReference>
<evidence type="ECO:0000256" key="1">
    <source>
        <dbReference type="ARBA" id="ARBA00004496"/>
    </source>
</evidence>
<accession>A0A2H1FH60</accession>
<dbReference type="InterPro" id="IPR000241">
    <property type="entry name" value="RlmKL-like_Mtase"/>
</dbReference>
<proteinExistence type="predicted"/>
<evidence type="ECO:0000313" key="8">
    <source>
        <dbReference type="Proteomes" id="UP000230607"/>
    </source>
</evidence>
<dbReference type="OrthoDB" id="7080at2157"/>
<evidence type="ECO:0000256" key="4">
    <source>
        <dbReference type="ARBA" id="ARBA00022679"/>
    </source>
</evidence>
<dbReference type="SUPFAM" id="SSF143437">
    <property type="entry name" value="THUMP domain-like"/>
    <property type="match status" value="1"/>
</dbReference>
<keyword evidence="4" id="KW-0808">Transferase</keyword>
<evidence type="ECO:0000259" key="6">
    <source>
        <dbReference type="Pfam" id="PF01170"/>
    </source>
</evidence>
<dbReference type="PANTHER" id="PTHR14911">
    <property type="entry name" value="THUMP DOMAIN-CONTAINING"/>
    <property type="match status" value="1"/>
</dbReference>
<evidence type="ECO:0000256" key="5">
    <source>
        <dbReference type="ARBA" id="ARBA00022694"/>
    </source>
</evidence>
<dbReference type="GO" id="GO:0016423">
    <property type="term" value="F:tRNA (guanine) methyltransferase activity"/>
    <property type="evidence" value="ECO:0007669"/>
    <property type="project" value="TreeGrafter"/>
</dbReference>
<dbReference type="RefSeq" id="WP_157927940.1">
    <property type="nucleotide sequence ID" value="NZ_LT841358.1"/>
</dbReference>
<dbReference type="PANTHER" id="PTHR14911:SF13">
    <property type="entry name" value="TRNA (GUANINE(6)-N2)-METHYLTRANSFERASE THUMP3"/>
    <property type="match status" value="1"/>
</dbReference>
<keyword evidence="2" id="KW-0963">Cytoplasm</keyword>
<dbReference type="CDD" id="cd02440">
    <property type="entry name" value="AdoMet_MTases"/>
    <property type="match status" value="1"/>
</dbReference>
<keyword evidence="8" id="KW-1185">Reference proteome</keyword>
<organism evidence="7 8">
    <name type="scientific">Candidatus Nitrosotalea okcheonensis</name>
    <dbReference type="NCBI Taxonomy" id="1903276"/>
    <lineage>
        <taxon>Archaea</taxon>
        <taxon>Nitrososphaerota</taxon>
        <taxon>Nitrososphaeria</taxon>
        <taxon>Nitrosotaleales</taxon>
        <taxon>Nitrosotaleaceae</taxon>
        <taxon>Nitrosotalea</taxon>
    </lineage>
</organism>
<name>A0A2H1FH60_9ARCH</name>
<dbReference type="GO" id="GO:0005737">
    <property type="term" value="C:cytoplasm"/>
    <property type="evidence" value="ECO:0007669"/>
    <property type="project" value="UniProtKB-SubCell"/>
</dbReference>
<keyword evidence="5" id="KW-0819">tRNA processing</keyword>
<gene>
    <name evidence="7" type="ORF">NCS_11911</name>
</gene>
<evidence type="ECO:0000313" key="7">
    <source>
        <dbReference type="EMBL" id="SMH72099.1"/>
    </source>
</evidence>
<dbReference type="GO" id="GO:0030488">
    <property type="term" value="P:tRNA methylation"/>
    <property type="evidence" value="ECO:0007669"/>
    <property type="project" value="TreeGrafter"/>
</dbReference>
<dbReference type="PROSITE" id="PS01261">
    <property type="entry name" value="UPF0020"/>
    <property type="match status" value="1"/>
</dbReference>
<feature type="domain" description="Ribosomal RNA large subunit methyltransferase K/L-like methyltransferase" evidence="6">
    <location>
        <begin position="152"/>
        <end position="292"/>
    </location>
</feature>
<dbReference type="Pfam" id="PF01170">
    <property type="entry name" value="UPF0020"/>
    <property type="match status" value="1"/>
</dbReference>
<sequence>MSSFFVLQKQYEDLARDEIITISKSYDPKSTIKSNPRLVMVSSKIPWYRISGRATFVRYSGIIAGTFNDVTKIDPQIPVPQSFVCRTINLTSKNIGSSALERQVGGILSRKWGSRVSLSDPQITVYLIITDSEKYLGYSDCNSRPKFSTKLIKHPHELDMKLARCIVNLSGLKEKDTICDPFCGTGTILLEAESMGINSIGIDFDKIMCKITRKNLAANGFDSRVINSGYEEIQNITDKIDAIVTDLPYGISSRSSVSPKKLIQDFVSVIPKRKKLVMVYKKGLEVEEISKAKKYEIYRHKSLTRVIAVR</sequence>
<dbReference type="Gene3D" id="3.40.50.150">
    <property type="entry name" value="Vaccinia Virus protein VP39"/>
    <property type="match status" value="1"/>
</dbReference>
<dbReference type="EMBL" id="LT841358">
    <property type="protein sequence ID" value="SMH72099.1"/>
    <property type="molecule type" value="Genomic_DNA"/>
</dbReference>
<keyword evidence="3 7" id="KW-0489">Methyltransferase</keyword>
<dbReference type="InterPro" id="IPR029063">
    <property type="entry name" value="SAM-dependent_MTases_sf"/>
</dbReference>
<reference evidence="8" key="1">
    <citation type="submission" date="2017-03" db="EMBL/GenBank/DDBJ databases">
        <authorList>
            <person name="Herbold C."/>
        </authorList>
    </citation>
    <scope>NUCLEOTIDE SEQUENCE [LARGE SCALE GENOMIC DNA]</scope>
</reference>
<dbReference type="Proteomes" id="UP000230607">
    <property type="component" value="Chromosome 1"/>
</dbReference>